<keyword evidence="1" id="KW-1133">Transmembrane helix</keyword>
<dbReference type="RefSeq" id="WP_102795536.1">
    <property type="nucleotide sequence ID" value="NZ_BAAAEI010000010.1"/>
</dbReference>
<evidence type="ECO:0000259" key="2">
    <source>
        <dbReference type="Pfam" id="PF13127"/>
    </source>
</evidence>
<keyword evidence="4" id="KW-1185">Reference proteome</keyword>
<evidence type="ECO:0000313" key="3">
    <source>
        <dbReference type="EMBL" id="GAA0355659.1"/>
    </source>
</evidence>
<reference evidence="4" key="1">
    <citation type="journal article" date="2019" name="Int. J. Syst. Evol. Microbiol.">
        <title>The Global Catalogue of Microorganisms (GCM) 10K type strain sequencing project: providing services to taxonomists for standard genome sequencing and annotation.</title>
        <authorList>
            <consortium name="The Broad Institute Genomics Platform"/>
            <consortium name="The Broad Institute Genome Sequencing Center for Infectious Disease"/>
            <person name="Wu L."/>
            <person name="Ma J."/>
        </authorList>
    </citation>
    <scope>NUCLEOTIDE SEQUENCE [LARGE SCALE GENOMIC DNA]</scope>
    <source>
        <strain evidence="4">JCM 13378</strain>
    </source>
</reference>
<comment type="caution">
    <text evidence="3">The sequence shown here is derived from an EMBL/GenBank/DDBJ whole genome shotgun (WGS) entry which is preliminary data.</text>
</comment>
<evidence type="ECO:0000313" key="4">
    <source>
        <dbReference type="Proteomes" id="UP001501757"/>
    </source>
</evidence>
<protein>
    <recommendedName>
        <fullName evidence="2">DUF3955 domain-containing protein</fullName>
    </recommendedName>
</protein>
<dbReference type="Proteomes" id="UP001501757">
    <property type="component" value="Unassembled WGS sequence"/>
</dbReference>
<gene>
    <name evidence="3" type="ORF">GCM10009092_19900</name>
</gene>
<organism evidence="3 4">
    <name type="scientific">Bowmanella denitrificans</name>
    <dbReference type="NCBI Taxonomy" id="366582"/>
    <lineage>
        <taxon>Bacteria</taxon>
        <taxon>Pseudomonadati</taxon>
        <taxon>Pseudomonadota</taxon>
        <taxon>Gammaproteobacteria</taxon>
        <taxon>Alteromonadales</taxon>
        <taxon>Alteromonadaceae</taxon>
        <taxon>Bowmanella</taxon>
    </lineage>
</organism>
<feature type="transmembrane region" description="Helical" evidence="1">
    <location>
        <begin position="46"/>
        <end position="67"/>
    </location>
</feature>
<keyword evidence="1" id="KW-0812">Transmembrane</keyword>
<name>A0ABP3GXY9_9ALTE</name>
<feature type="domain" description="DUF3955" evidence="2">
    <location>
        <begin position="10"/>
        <end position="58"/>
    </location>
</feature>
<evidence type="ECO:0000256" key="1">
    <source>
        <dbReference type="SAM" id="Phobius"/>
    </source>
</evidence>
<dbReference type="InterPro" id="IPR025016">
    <property type="entry name" value="DUF3955"/>
</dbReference>
<sequence>MKKSTVWLFISFSFLLLGGVMLALEHHFYQYVDTQGVLHESLFLPLGVLSMILGGSLLSVTLMYRLLSSFKSGASRPGMQG</sequence>
<dbReference type="Pfam" id="PF13127">
    <property type="entry name" value="DUF3955"/>
    <property type="match status" value="1"/>
</dbReference>
<keyword evidence="1" id="KW-0472">Membrane</keyword>
<accession>A0ABP3GXY9</accession>
<dbReference type="EMBL" id="BAAAEI010000010">
    <property type="protein sequence ID" value="GAA0355659.1"/>
    <property type="molecule type" value="Genomic_DNA"/>
</dbReference>
<proteinExistence type="predicted"/>